<name>A0A2U1M0Z9_ARTAN</name>
<dbReference type="PANTHER" id="PTHR23403:SF1">
    <property type="entry name" value="TREHALASE"/>
    <property type="match status" value="1"/>
</dbReference>
<evidence type="ECO:0000313" key="6">
    <source>
        <dbReference type="Proteomes" id="UP000245207"/>
    </source>
</evidence>
<dbReference type="Proteomes" id="UP000245207">
    <property type="component" value="Unassembled WGS sequence"/>
</dbReference>
<dbReference type="InterPro" id="IPR008928">
    <property type="entry name" value="6-hairpin_glycosidase_sf"/>
</dbReference>
<dbReference type="STRING" id="35608.A0A2U1M0Z9"/>
<proteinExistence type="inferred from homology"/>
<evidence type="ECO:0000256" key="2">
    <source>
        <dbReference type="ARBA" id="ARBA00012757"/>
    </source>
</evidence>
<dbReference type="EC" id="3.2.1.28" evidence="2"/>
<dbReference type="SUPFAM" id="SSF48208">
    <property type="entry name" value="Six-hairpin glycosidases"/>
    <property type="match status" value="1"/>
</dbReference>
<dbReference type="Pfam" id="PF01204">
    <property type="entry name" value="Trehalase"/>
    <property type="match status" value="1"/>
</dbReference>
<organism evidence="5 6">
    <name type="scientific">Artemisia annua</name>
    <name type="common">Sweet wormwood</name>
    <dbReference type="NCBI Taxonomy" id="35608"/>
    <lineage>
        <taxon>Eukaryota</taxon>
        <taxon>Viridiplantae</taxon>
        <taxon>Streptophyta</taxon>
        <taxon>Embryophyta</taxon>
        <taxon>Tracheophyta</taxon>
        <taxon>Spermatophyta</taxon>
        <taxon>Magnoliopsida</taxon>
        <taxon>eudicotyledons</taxon>
        <taxon>Gunneridae</taxon>
        <taxon>Pentapetalae</taxon>
        <taxon>asterids</taxon>
        <taxon>campanulids</taxon>
        <taxon>Asterales</taxon>
        <taxon>Asteraceae</taxon>
        <taxon>Asteroideae</taxon>
        <taxon>Anthemideae</taxon>
        <taxon>Artemisiinae</taxon>
        <taxon>Artemisia</taxon>
    </lineage>
</organism>
<dbReference type="GO" id="GO:0004555">
    <property type="term" value="F:alpha,alpha-trehalase activity"/>
    <property type="evidence" value="ECO:0007669"/>
    <property type="project" value="UniProtKB-EC"/>
</dbReference>
<protein>
    <recommendedName>
        <fullName evidence="2">alpha,alpha-trehalase</fullName>
        <ecNumber evidence="2">3.2.1.28</ecNumber>
    </recommendedName>
    <alternativeName>
        <fullName evidence="3">Alpha,alpha-trehalase</fullName>
    </alternativeName>
    <alternativeName>
        <fullName evidence="4">Alpha,alpha-trehalose glucohydrolase</fullName>
    </alternativeName>
</protein>
<gene>
    <name evidence="5" type="ORF">CTI12_AA431740</name>
</gene>
<reference evidence="5 6" key="1">
    <citation type="journal article" date="2018" name="Mol. Plant">
        <title>The genome of Artemisia annua provides insight into the evolution of Asteraceae family and artemisinin biosynthesis.</title>
        <authorList>
            <person name="Shen Q."/>
            <person name="Zhang L."/>
            <person name="Liao Z."/>
            <person name="Wang S."/>
            <person name="Yan T."/>
            <person name="Shi P."/>
            <person name="Liu M."/>
            <person name="Fu X."/>
            <person name="Pan Q."/>
            <person name="Wang Y."/>
            <person name="Lv Z."/>
            <person name="Lu X."/>
            <person name="Zhang F."/>
            <person name="Jiang W."/>
            <person name="Ma Y."/>
            <person name="Chen M."/>
            <person name="Hao X."/>
            <person name="Li L."/>
            <person name="Tang Y."/>
            <person name="Lv G."/>
            <person name="Zhou Y."/>
            <person name="Sun X."/>
            <person name="Brodelius P.E."/>
            <person name="Rose J.K.C."/>
            <person name="Tang K."/>
        </authorList>
    </citation>
    <scope>NUCLEOTIDE SEQUENCE [LARGE SCALE GENOMIC DNA]</scope>
    <source>
        <strain evidence="6">cv. Huhao1</strain>
        <tissue evidence="5">Leaf</tissue>
    </source>
</reference>
<keyword evidence="6" id="KW-1185">Reference proteome</keyword>
<dbReference type="OrthoDB" id="3542292at2759"/>
<comment type="caution">
    <text evidence="5">The sequence shown here is derived from an EMBL/GenBank/DDBJ whole genome shotgun (WGS) entry which is preliminary data.</text>
</comment>
<evidence type="ECO:0000256" key="3">
    <source>
        <dbReference type="ARBA" id="ARBA00030473"/>
    </source>
</evidence>
<dbReference type="AlphaFoldDB" id="A0A2U1M0Z9"/>
<dbReference type="EMBL" id="PKPP01006915">
    <property type="protein sequence ID" value="PWA54935.1"/>
    <property type="molecule type" value="Genomic_DNA"/>
</dbReference>
<dbReference type="GO" id="GO:0005993">
    <property type="term" value="P:trehalose catabolic process"/>
    <property type="evidence" value="ECO:0007669"/>
    <property type="project" value="TreeGrafter"/>
</dbReference>
<dbReference type="Gene3D" id="1.50.10.10">
    <property type="match status" value="2"/>
</dbReference>
<comment type="similarity">
    <text evidence="1">Belongs to the glycosyl hydrolase 37 family.</text>
</comment>
<dbReference type="InterPro" id="IPR012341">
    <property type="entry name" value="6hp_glycosidase-like_sf"/>
</dbReference>
<evidence type="ECO:0000256" key="1">
    <source>
        <dbReference type="ARBA" id="ARBA00005615"/>
    </source>
</evidence>
<evidence type="ECO:0000256" key="4">
    <source>
        <dbReference type="ARBA" id="ARBA00031637"/>
    </source>
</evidence>
<sequence length="197" mass="22571">MIPEASSLFHRSKNPETTKIYDGELVDDDNWFTVLQRLVDIMQKNYLDRKLQLFEDNEEVTYRITNSGCRIGPLNTCGGTQEASTNCCRKHGVAVKLPGRSNDKIRRHWSCVFVELFPSRGLLASKMYETTKGIVLNLIDLIDAYGSVLNGARAYYTNRRTQKTAGKLTNDCEKEKLYREVASTVETGWDFSTRWLK</sequence>
<accession>A0A2U1M0Z9</accession>
<dbReference type="PANTHER" id="PTHR23403">
    <property type="entry name" value="TREHALASE"/>
    <property type="match status" value="1"/>
</dbReference>
<dbReference type="InterPro" id="IPR001661">
    <property type="entry name" value="Glyco_hydro_37"/>
</dbReference>
<evidence type="ECO:0000313" key="5">
    <source>
        <dbReference type="EMBL" id="PWA54935.1"/>
    </source>
</evidence>